<accession>A0A7C9GZ42</accession>
<dbReference type="OrthoDB" id="7403919at2"/>
<sequence length="329" mass="33901">MAEALVERGIGATRALVLDGDRVVGAHVERGDGSALPGAIHVARLTRILQPGRRGIMQLGDGEGLIEPLPYCPEGGLLRVEVVRGAIHEAGRPRLAKLRNVEGDSAAAGMVRAGPDLVARLKAAGHRVTLLGGPGEDRLEAAGWGEQVDAAQTGHVAFDGGLLTISPTPAMTVIDIDGPGDLAALAEAAALAVAAAIGRFDIQGSIGVDFPSLEGKVVRTRLGELLDAHLPAPFERTAVNGFGFVQIVRPRLRESFVEAVRAPGFAGLELLRRAARGAPGGCTLVAPPAIIAWLAARPALLAELGRATGGEVRLRADAALPISGAYVEP</sequence>
<protein>
    <submittedName>
        <fullName evidence="1">Ribonuclease</fullName>
    </submittedName>
</protein>
<reference evidence="1 2" key="1">
    <citation type="submission" date="2019-09" db="EMBL/GenBank/DDBJ databases">
        <title>Polymorphobacter sp. isolated from a lake in China.</title>
        <authorList>
            <person name="Liu Z."/>
        </authorList>
    </citation>
    <scope>NUCLEOTIDE SEQUENCE [LARGE SCALE GENOMIC DNA]</scope>
    <source>
        <strain evidence="1 2">D40P</strain>
    </source>
</reference>
<dbReference type="EMBL" id="WIOL01000006">
    <property type="protein sequence ID" value="MQT18334.1"/>
    <property type="molecule type" value="Genomic_DNA"/>
</dbReference>
<dbReference type="AlphaFoldDB" id="A0A7C9GZ42"/>
<organism evidence="1 2">
    <name type="scientific">Sandarakinorhabdus fusca</name>
    <dbReference type="NCBI Taxonomy" id="1439888"/>
    <lineage>
        <taxon>Bacteria</taxon>
        <taxon>Pseudomonadati</taxon>
        <taxon>Pseudomonadota</taxon>
        <taxon>Alphaproteobacteria</taxon>
        <taxon>Sphingomonadales</taxon>
        <taxon>Sphingosinicellaceae</taxon>
        <taxon>Sandarakinorhabdus</taxon>
    </lineage>
</organism>
<gene>
    <name evidence="1" type="ORF">F3168_13850</name>
</gene>
<dbReference type="Proteomes" id="UP000481327">
    <property type="component" value="Unassembled WGS sequence"/>
</dbReference>
<comment type="caution">
    <text evidence="1">The sequence shown here is derived from an EMBL/GenBank/DDBJ whole genome shotgun (WGS) entry which is preliminary data.</text>
</comment>
<evidence type="ECO:0000313" key="1">
    <source>
        <dbReference type="EMBL" id="MQT18334.1"/>
    </source>
</evidence>
<keyword evidence="2" id="KW-1185">Reference proteome</keyword>
<name>A0A7C9GZ42_9SPHN</name>
<evidence type="ECO:0000313" key="2">
    <source>
        <dbReference type="Proteomes" id="UP000481327"/>
    </source>
</evidence>
<proteinExistence type="predicted"/>
<dbReference type="RefSeq" id="WP_152578809.1">
    <property type="nucleotide sequence ID" value="NZ_JAATJI010000001.1"/>
</dbReference>